<dbReference type="EMBL" id="LSRX01006491">
    <property type="protein sequence ID" value="OLP73071.1"/>
    <property type="molecule type" value="Genomic_DNA"/>
</dbReference>
<dbReference type="Proteomes" id="UP000186817">
    <property type="component" value="Unassembled WGS sequence"/>
</dbReference>
<dbReference type="AlphaFoldDB" id="A0A1Q9BQY0"/>
<organism evidence="1 2">
    <name type="scientific">Symbiodinium microadriaticum</name>
    <name type="common">Dinoflagellate</name>
    <name type="synonym">Zooxanthella microadriatica</name>
    <dbReference type="NCBI Taxonomy" id="2951"/>
    <lineage>
        <taxon>Eukaryota</taxon>
        <taxon>Sar</taxon>
        <taxon>Alveolata</taxon>
        <taxon>Dinophyceae</taxon>
        <taxon>Suessiales</taxon>
        <taxon>Symbiodiniaceae</taxon>
        <taxon>Symbiodinium</taxon>
    </lineage>
</organism>
<sequence length="165" mass="18500">MKRSSIKKVLEEAAKTDKPGQIRVSTTVGGPAGLLGMDVLLQQELENQQEFEFQDEERKMGSVQLVLDREDVYKRVWSSMQSRGAEKEQSDAQAQKITDLHLVAQRLGSSWTGYNPNALPQFCLVYEGNKMMATMDAHECLETCVQIGKEKVKGSDEADQAEFQV</sequence>
<dbReference type="OrthoDB" id="10317976at2759"/>
<evidence type="ECO:0000313" key="2">
    <source>
        <dbReference type="Proteomes" id="UP000186817"/>
    </source>
</evidence>
<comment type="caution">
    <text evidence="1">The sequence shown here is derived from an EMBL/GenBank/DDBJ whole genome shotgun (WGS) entry which is preliminary data.</text>
</comment>
<reference evidence="1 2" key="1">
    <citation type="submission" date="2016-02" db="EMBL/GenBank/DDBJ databases">
        <title>Genome analysis of coral dinoflagellate symbionts highlights evolutionary adaptations to a symbiotic lifestyle.</title>
        <authorList>
            <person name="Aranda M."/>
            <person name="Li Y."/>
            <person name="Liew Y.J."/>
            <person name="Baumgarten S."/>
            <person name="Simakov O."/>
            <person name="Wilson M."/>
            <person name="Piel J."/>
            <person name="Ashoor H."/>
            <person name="Bougouffa S."/>
            <person name="Bajic V.B."/>
            <person name="Ryu T."/>
            <person name="Ravasi T."/>
            <person name="Bayer T."/>
            <person name="Micklem G."/>
            <person name="Kim H."/>
            <person name="Bhak J."/>
            <person name="Lajeunesse T.C."/>
            <person name="Voolstra C.R."/>
        </authorList>
    </citation>
    <scope>NUCLEOTIDE SEQUENCE [LARGE SCALE GENOMIC DNA]</scope>
    <source>
        <strain evidence="1 2">CCMP2467</strain>
    </source>
</reference>
<keyword evidence="2" id="KW-1185">Reference proteome</keyword>
<gene>
    <name evidence="1" type="ORF">AK812_SmicGene47844</name>
</gene>
<proteinExistence type="predicted"/>
<protein>
    <submittedName>
        <fullName evidence="1">Uncharacterized protein</fullName>
    </submittedName>
</protein>
<name>A0A1Q9BQY0_SYMMI</name>
<accession>A0A1Q9BQY0</accession>
<evidence type="ECO:0000313" key="1">
    <source>
        <dbReference type="EMBL" id="OLP73071.1"/>
    </source>
</evidence>